<dbReference type="EMBL" id="BARS01005419">
    <property type="protein sequence ID" value="GAF73099.1"/>
    <property type="molecule type" value="Genomic_DNA"/>
</dbReference>
<comment type="caution">
    <text evidence="1">The sequence shown here is derived from an EMBL/GenBank/DDBJ whole genome shotgun (WGS) entry which is preliminary data.</text>
</comment>
<gene>
    <name evidence="1" type="ORF">S01H1_10620</name>
</gene>
<sequence>MSDEHFVTDLVECPRCTATYEVEVDISEEVHAAFQLAVKLTKAACLNAARIDRTDHHVVDGIRRRINAVEVQDAQPE</sequence>
<accession>X0RWA1</accession>
<evidence type="ECO:0000313" key="1">
    <source>
        <dbReference type="EMBL" id="GAF73099.1"/>
    </source>
</evidence>
<name>X0RWA1_9ZZZZ</name>
<protein>
    <submittedName>
        <fullName evidence="1">Uncharacterized protein</fullName>
    </submittedName>
</protein>
<reference evidence="1" key="1">
    <citation type="journal article" date="2014" name="Front. Microbiol.">
        <title>High frequency of phylogenetically diverse reductive dehalogenase-homologous genes in deep subseafloor sedimentary metagenomes.</title>
        <authorList>
            <person name="Kawai M."/>
            <person name="Futagami T."/>
            <person name="Toyoda A."/>
            <person name="Takaki Y."/>
            <person name="Nishi S."/>
            <person name="Hori S."/>
            <person name="Arai W."/>
            <person name="Tsubouchi T."/>
            <person name="Morono Y."/>
            <person name="Uchiyama I."/>
            <person name="Ito T."/>
            <person name="Fujiyama A."/>
            <person name="Inagaki F."/>
            <person name="Takami H."/>
        </authorList>
    </citation>
    <scope>NUCLEOTIDE SEQUENCE</scope>
    <source>
        <strain evidence="1">Expedition CK06-06</strain>
    </source>
</reference>
<proteinExistence type="predicted"/>
<organism evidence="1">
    <name type="scientific">marine sediment metagenome</name>
    <dbReference type="NCBI Taxonomy" id="412755"/>
    <lineage>
        <taxon>unclassified sequences</taxon>
        <taxon>metagenomes</taxon>
        <taxon>ecological metagenomes</taxon>
    </lineage>
</organism>
<dbReference type="AlphaFoldDB" id="X0RWA1"/>